<geneLocation type="nucleomorph" evidence="2"/>
<dbReference type="InterPro" id="IPR003409">
    <property type="entry name" value="MORN"/>
</dbReference>
<gene>
    <name evidence="2" type="primary">mrp1</name>
</gene>
<keyword evidence="2" id="KW-0542">Nucleomorph</keyword>
<dbReference type="SUPFAM" id="SSF82185">
    <property type="entry name" value="Histone H3 K4-specific methyltransferase SET7/9 N-terminal domain"/>
    <property type="match status" value="1"/>
</dbReference>
<evidence type="ECO:0000256" key="1">
    <source>
        <dbReference type="ARBA" id="ARBA00022737"/>
    </source>
</evidence>
<accession>A0A0H5BIU1</accession>
<sequence>MDSVDRQFYLQNKSANVGIVNSERKLIIDNNINALSNHPISPFKGSFYKWTSVKFSDGTMFFFLFSYEGLTLESVPHNKGTFIMGNLSAAGLKNTHYNDRFYIIIRYEGEIHGGLAHGLGVFMSSHSCVLYLGEFNLGRMQGCGISYNFTPFNRLIKKGFNYKKAWKLSKKKVMKNIKYGIFFDGTLVSSSKRSFSLNDSYVNKDKELVNSSSAYCNIYEIKGMLCELKNIITQTRMFQFKPGTIVYNDYAFRDFTLLNNQNPSDYPFNTSFLMPGPFGQLFSVPNDKSMKIQMLKTAKNTDYIHNLYNIKV</sequence>
<reference evidence="2" key="1">
    <citation type="journal article" date="2015" name="Genome Biol. Evol.">
        <title>Nucleomorph Genome Sequences of Two Chlorarachniophytes, Amorphochlora amoebiformis and Lotharella vacuolata.</title>
        <authorList>
            <person name="Suzuki S."/>
            <person name="Shirato S."/>
            <person name="Hirakawa Y."/>
            <person name="Ishida K."/>
        </authorList>
    </citation>
    <scope>NUCLEOTIDE SEQUENCE</scope>
    <source>
        <strain evidence="2">CCMP2058</strain>
    </source>
</reference>
<dbReference type="AlphaFoldDB" id="A0A0H5BIU1"/>
<protein>
    <submittedName>
        <fullName evidence="2">Morn repeat protein 1</fullName>
    </submittedName>
</protein>
<dbReference type="Pfam" id="PF02493">
    <property type="entry name" value="MORN"/>
    <property type="match status" value="2"/>
</dbReference>
<name>A0A0H5BIU1_9EUKA</name>
<organism evidence="2">
    <name type="scientific">Amorphochlora amoebiformis</name>
    <dbReference type="NCBI Taxonomy" id="1561963"/>
    <lineage>
        <taxon>Eukaryota</taxon>
        <taxon>Sar</taxon>
        <taxon>Rhizaria</taxon>
        <taxon>Cercozoa</taxon>
        <taxon>Chlorarachniophyceae</taxon>
        <taxon>Amorphochlora</taxon>
    </lineage>
</organism>
<keyword evidence="1" id="KW-0677">Repeat</keyword>
<evidence type="ECO:0000313" key="2">
    <source>
        <dbReference type="EMBL" id="BAS01983.1"/>
    </source>
</evidence>
<proteinExistence type="predicted"/>
<dbReference type="EMBL" id="AB996604">
    <property type="protein sequence ID" value="BAS01983.1"/>
    <property type="molecule type" value="Genomic_DNA"/>
</dbReference>